<keyword evidence="12" id="KW-1185">Reference proteome</keyword>
<dbReference type="CDD" id="cd06144">
    <property type="entry name" value="REX4_like"/>
    <property type="match status" value="1"/>
</dbReference>
<keyword evidence="6" id="KW-0378">Hydrolase</keyword>
<feature type="domain" description="Exonuclease" evidence="10">
    <location>
        <begin position="4"/>
        <end position="164"/>
    </location>
</feature>
<feature type="non-terminal residue" evidence="11">
    <location>
        <position position="1"/>
    </location>
</feature>
<dbReference type="HOGENOM" id="CLU_022453_3_1_1"/>
<dbReference type="FunCoup" id="D8QUC6">
    <property type="interactions" value="4009"/>
</dbReference>
<dbReference type="Gene3D" id="3.30.420.10">
    <property type="entry name" value="Ribonuclease H-like superfamily/Ribonuclease H"/>
    <property type="match status" value="1"/>
</dbReference>
<keyword evidence="5" id="KW-0540">Nuclease</keyword>
<dbReference type="Pfam" id="PF00929">
    <property type="entry name" value="RNase_T"/>
    <property type="match status" value="1"/>
</dbReference>
<dbReference type="Gramene" id="EFJ36271">
    <property type="protein sequence ID" value="EFJ36271"/>
    <property type="gene ID" value="SELMODRAFT_79010"/>
</dbReference>
<evidence type="ECO:0000256" key="7">
    <source>
        <dbReference type="ARBA" id="ARBA00022839"/>
    </source>
</evidence>
<dbReference type="STRING" id="88036.D8QUC6"/>
<evidence type="ECO:0000313" key="12">
    <source>
        <dbReference type="Proteomes" id="UP000001514"/>
    </source>
</evidence>
<dbReference type="InterPro" id="IPR036397">
    <property type="entry name" value="RNaseH_sf"/>
</dbReference>
<evidence type="ECO:0000313" key="11">
    <source>
        <dbReference type="EMBL" id="EFJ36271.1"/>
    </source>
</evidence>
<name>D8QUC6_SELML</name>
<dbReference type="SUPFAM" id="SSF53098">
    <property type="entry name" value="Ribonuclease H-like"/>
    <property type="match status" value="1"/>
</dbReference>
<dbReference type="eggNOG" id="KOG2249">
    <property type="taxonomic scope" value="Eukaryota"/>
</dbReference>
<dbReference type="AlphaFoldDB" id="D8QUC6"/>
<dbReference type="GO" id="GO:0003676">
    <property type="term" value="F:nucleic acid binding"/>
    <property type="evidence" value="ECO:0007669"/>
    <property type="project" value="InterPro"/>
</dbReference>
<evidence type="ECO:0000256" key="5">
    <source>
        <dbReference type="ARBA" id="ARBA00022722"/>
    </source>
</evidence>
<dbReference type="InterPro" id="IPR047021">
    <property type="entry name" value="REXO1/3/4-like"/>
</dbReference>
<evidence type="ECO:0000256" key="1">
    <source>
        <dbReference type="ARBA" id="ARBA00004123"/>
    </source>
</evidence>
<evidence type="ECO:0000256" key="3">
    <source>
        <dbReference type="ARBA" id="ARBA00016937"/>
    </source>
</evidence>
<dbReference type="InParanoid" id="D8QUC6"/>
<comment type="similarity">
    <text evidence="2">Belongs to the REXO4 family.</text>
</comment>
<dbReference type="InterPro" id="IPR012337">
    <property type="entry name" value="RNaseH-like_sf"/>
</dbReference>
<organism evidence="12">
    <name type="scientific">Selaginella moellendorffii</name>
    <name type="common">Spikemoss</name>
    <dbReference type="NCBI Taxonomy" id="88036"/>
    <lineage>
        <taxon>Eukaryota</taxon>
        <taxon>Viridiplantae</taxon>
        <taxon>Streptophyta</taxon>
        <taxon>Embryophyta</taxon>
        <taxon>Tracheophyta</taxon>
        <taxon>Lycopodiopsida</taxon>
        <taxon>Selaginellales</taxon>
        <taxon>Selaginellaceae</taxon>
        <taxon>Selaginella</taxon>
    </lineage>
</organism>
<dbReference type="PANTHER" id="PTHR12801:SF45">
    <property type="entry name" value="RNA EXONUCLEASE 4"/>
    <property type="match status" value="1"/>
</dbReference>
<dbReference type="OMA" id="NWPCALP"/>
<keyword evidence="8" id="KW-0539">Nucleus</keyword>
<sequence length="176" mass="20161">SVTKVLAMDCEMVGVGFEGKKSVLARISLVNEHGNIVYDEYVKPMEFVTDFRTHVSGIRYKDIKNGKAFATVQQEVSDLLSGRILVGHALHYDFKVLLLNHPKADTRDTSLYTPFRRFHGRPRSLQHLAALFLDAKVQDGAHSSVEDARSAMLLYQKFRSEWEKSIWKRHKKSVKQ</sequence>
<keyword evidence="4" id="KW-0698">rRNA processing</keyword>
<evidence type="ECO:0000256" key="6">
    <source>
        <dbReference type="ARBA" id="ARBA00022801"/>
    </source>
</evidence>
<evidence type="ECO:0000259" key="10">
    <source>
        <dbReference type="SMART" id="SM00479"/>
    </source>
</evidence>
<keyword evidence="7" id="KW-0269">Exonuclease</keyword>
<gene>
    <name evidence="11" type="ORF">SELMODRAFT_79010</name>
</gene>
<comment type="function">
    <text evidence="9">Exoribonuclease involved in ribosome biosynthesis. Involved in the processing of ITS1, the internal transcribed spacer localized between the 18S and 5.8S rRNAs.</text>
</comment>
<evidence type="ECO:0000256" key="2">
    <source>
        <dbReference type="ARBA" id="ARBA00010489"/>
    </source>
</evidence>
<dbReference type="GO" id="GO:0004527">
    <property type="term" value="F:exonuclease activity"/>
    <property type="evidence" value="ECO:0000318"/>
    <property type="project" value="GO_Central"/>
</dbReference>
<dbReference type="SMART" id="SM00479">
    <property type="entry name" value="EXOIII"/>
    <property type="match status" value="1"/>
</dbReference>
<reference evidence="11 12" key="1">
    <citation type="journal article" date="2011" name="Science">
        <title>The Selaginella genome identifies genetic changes associated with the evolution of vascular plants.</title>
        <authorList>
            <person name="Banks J.A."/>
            <person name="Nishiyama T."/>
            <person name="Hasebe M."/>
            <person name="Bowman J.L."/>
            <person name="Gribskov M."/>
            <person name="dePamphilis C."/>
            <person name="Albert V.A."/>
            <person name="Aono N."/>
            <person name="Aoyama T."/>
            <person name="Ambrose B.A."/>
            <person name="Ashton N.W."/>
            <person name="Axtell M.J."/>
            <person name="Barker E."/>
            <person name="Barker M.S."/>
            <person name="Bennetzen J.L."/>
            <person name="Bonawitz N.D."/>
            <person name="Chapple C."/>
            <person name="Cheng C."/>
            <person name="Correa L.G."/>
            <person name="Dacre M."/>
            <person name="DeBarry J."/>
            <person name="Dreyer I."/>
            <person name="Elias M."/>
            <person name="Engstrom E.M."/>
            <person name="Estelle M."/>
            <person name="Feng L."/>
            <person name="Finet C."/>
            <person name="Floyd S.K."/>
            <person name="Frommer W.B."/>
            <person name="Fujita T."/>
            <person name="Gramzow L."/>
            <person name="Gutensohn M."/>
            <person name="Harholt J."/>
            <person name="Hattori M."/>
            <person name="Heyl A."/>
            <person name="Hirai T."/>
            <person name="Hiwatashi Y."/>
            <person name="Ishikawa M."/>
            <person name="Iwata M."/>
            <person name="Karol K.G."/>
            <person name="Koehler B."/>
            <person name="Kolukisaoglu U."/>
            <person name="Kubo M."/>
            <person name="Kurata T."/>
            <person name="Lalonde S."/>
            <person name="Li K."/>
            <person name="Li Y."/>
            <person name="Litt A."/>
            <person name="Lyons E."/>
            <person name="Manning G."/>
            <person name="Maruyama T."/>
            <person name="Michael T.P."/>
            <person name="Mikami K."/>
            <person name="Miyazaki S."/>
            <person name="Morinaga S."/>
            <person name="Murata T."/>
            <person name="Mueller-Roeber B."/>
            <person name="Nelson D.R."/>
            <person name="Obara M."/>
            <person name="Oguri Y."/>
            <person name="Olmstead R.G."/>
            <person name="Onodera N."/>
            <person name="Petersen B.L."/>
            <person name="Pils B."/>
            <person name="Prigge M."/>
            <person name="Rensing S.A."/>
            <person name="Riano-Pachon D.M."/>
            <person name="Roberts A.W."/>
            <person name="Sato Y."/>
            <person name="Scheller H.V."/>
            <person name="Schulz B."/>
            <person name="Schulz C."/>
            <person name="Shakirov E.V."/>
            <person name="Shibagaki N."/>
            <person name="Shinohara N."/>
            <person name="Shippen D.E."/>
            <person name="Soerensen I."/>
            <person name="Sotooka R."/>
            <person name="Sugimoto N."/>
            <person name="Sugita M."/>
            <person name="Sumikawa N."/>
            <person name="Tanurdzic M."/>
            <person name="Theissen G."/>
            <person name="Ulvskov P."/>
            <person name="Wakazuki S."/>
            <person name="Weng J.K."/>
            <person name="Willats W.W."/>
            <person name="Wipf D."/>
            <person name="Wolf P.G."/>
            <person name="Yang L."/>
            <person name="Zimmer A.D."/>
            <person name="Zhu Q."/>
            <person name="Mitros T."/>
            <person name="Hellsten U."/>
            <person name="Loque D."/>
            <person name="Otillar R."/>
            <person name="Salamov A."/>
            <person name="Schmutz J."/>
            <person name="Shapiro H."/>
            <person name="Lindquist E."/>
            <person name="Lucas S."/>
            <person name="Rokhsar D."/>
            <person name="Grigoriev I.V."/>
        </authorList>
    </citation>
    <scope>NUCLEOTIDE SEQUENCE [LARGE SCALE GENOMIC DNA]</scope>
</reference>
<dbReference type="FunFam" id="3.30.420.10:FF:000007">
    <property type="entry name" value="Interferon-stimulated exonuclease gene 20"/>
    <property type="match status" value="1"/>
</dbReference>
<dbReference type="GO" id="GO:0008408">
    <property type="term" value="F:3'-5' exonuclease activity"/>
    <property type="evidence" value="ECO:0007669"/>
    <property type="project" value="InterPro"/>
</dbReference>
<dbReference type="GO" id="GO:0006364">
    <property type="term" value="P:rRNA processing"/>
    <property type="evidence" value="ECO:0007669"/>
    <property type="project" value="UniProtKB-KW"/>
</dbReference>
<evidence type="ECO:0000256" key="4">
    <source>
        <dbReference type="ARBA" id="ARBA00022552"/>
    </source>
</evidence>
<dbReference type="GO" id="GO:0006396">
    <property type="term" value="P:RNA processing"/>
    <property type="evidence" value="ECO:0000318"/>
    <property type="project" value="GO_Central"/>
</dbReference>
<comment type="subcellular location">
    <subcellularLocation>
        <location evidence="1">Nucleus</location>
    </subcellularLocation>
</comment>
<evidence type="ECO:0000256" key="9">
    <source>
        <dbReference type="ARBA" id="ARBA00025599"/>
    </source>
</evidence>
<dbReference type="PANTHER" id="PTHR12801">
    <property type="entry name" value="RNA EXONUCLEASE REXO1 / RECO3 FAMILY MEMBER-RELATED"/>
    <property type="match status" value="1"/>
</dbReference>
<dbReference type="GO" id="GO:0005634">
    <property type="term" value="C:nucleus"/>
    <property type="evidence" value="ECO:0000318"/>
    <property type="project" value="GO_Central"/>
</dbReference>
<accession>D8QUC6</accession>
<dbReference type="KEGG" id="smo:SELMODRAFT_79010"/>
<dbReference type="EMBL" id="GL377567">
    <property type="protein sequence ID" value="EFJ36271.1"/>
    <property type="molecule type" value="Genomic_DNA"/>
</dbReference>
<dbReference type="InterPro" id="IPR037431">
    <property type="entry name" value="REX4_DEDDh_dom"/>
</dbReference>
<evidence type="ECO:0000256" key="8">
    <source>
        <dbReference type="ARBA" id="ARBA00023242"/>
    </source>
</evidence>
<protein>
    <recommendedName>
        <fullName evidence="3">RNA exonuclease 4</fullName>
    </recommendedName>
</protein>
<proteinExistence type="inferred from homology"/>
<dbReference type="Proteomes" id="UP000001514">
    <property type="component" value="Unassembled WGS sequence"/>
</dbReference>
<dbReference type="InterPro" id="IPR013520">
    <property type="entry name" value="Ribonucl_H"/>
</dbReference>